<sequence length="207" mass="22908">MSLFITFEGGEGCGKSTQSKALYRYLKKLGLGCVLTHEPGGTRSGDKITRLLKWSEEENISPLTELFLFNASRSILIDNVIKPALQDGNIVICDRYTDSTLAYQGYGRGLELDTVKCINSLASGGLVPDLTIWLDMDDKAALLRKGKLPPDRFESENNGFHQRVRDGFGVIAAAEPNRFLKLDASLSQSELTKCIRQRVNALLKLPQ</sequence>
<dbReference type="EMBL" id="JGYD01000026">
    <property type="protein sequence ID" value="KSV16419.1"/>
    <property type="molecule type" value="Genomic_DNA"/>
</dbReference>
<evidence type="ECO:0000313" key="13">
    <source>
        <dbReference type="EMBL" id="KSV16419.1"/>
    </source>
</evidence>
<keyword evidence="7 11" id="KW-0418">Kinase</keyword>
<feature type="domain" description="Thymidylate kinase-like" evidence="12">
    <location>
        <begin position="7"/>
        <end position="192"/>
    </location>
</feature>
<evidence type="ECO:0000256" key="4">
    <source>
        <dbReference type="ARBA" id="ARBA00022679"/>
    </source>
</evidence>
<dbReference type="FunFam" id="3.40.50.300:FF:000225">
    <property type="entry name" value="Thymidylate kinase"/>
    <property type="match status" value="1"/>
</dbReference>
<comment type="similarity">
    <text evidence="1 11">Belongs to the thymidylate kinase family.</text>
</comment>
<name>A0A0V8LY29_9CHLR</name>
<dbReference type="GO" id="GO:0005829">
    <property type="term" value="C:cytosol"/>
    <property type="evidence" value="ECO:0007669"/>
    <property type="project" value="TreeGrafter"/>
</dbReference>
<dbReference type="GO" id="GO:0006235">
    <property type="term" value="P:dTTP biosynthetic process"/>
    <property type="evidence" value="ECO:0007669"/>
    <property type="project" value="UniProtKB-UniRule"/>
</dbReference>
<dbReference type="HAMAP" id="MF_00165">
    <property type="entry name" value="Thymidylate_kinase"/>
    <property type="match status" value="1"/>
</dbReference>
<evidence type="ECO:0000256" key="2">
    <source>
        <dbReference type="ARBA" id="ARBA00012980"/>
    </source>
</evidence>
<proteinExistence type="inferred from homology"/>
<dbReference type="Proteomes" id="UP000053577">
    <property type="component" value="Unassembled WGS sequence"/>
</dbReference>
<protein>
    <recommendedName>
        <fullName evidence="3 11">Thymidylate kinase</fullName>
        <ecNumber evidence="2 11">2.7.4.9</ecNumber>
    </recommendedName>
    <alternativeName>
        <fullName evidence="11">dTMP kinase</fullName>
    </alternativeName>
</protein>
<dbReference type="PROSITE" id="PS01331">
    <property type="entry name" value="THYMIDYLATE_KINASE"/>
    <property type="match status" value="1"/>
</dbReference>
<reference evidence="13 14" key="1">
    <citation type="journal article" date="2015" name="Sci. Rep.">
        <title>A comparative genomics and reductive dehalogenase gene transcription study of two chloroethene-respiring bacteria, Dehalococcoides mccartyi strains MB and 11a.</title>
        <authorList>
            <person name="Low A."/>
            <person name="Shen Z."/>
            <person name="Cheng D."/>
            <person name="Rogers M.J."/>
            <person name="Lee P.K."/>
            <person name="He J."/>
        </authorList>
    </citation>
    <scope>NUCLEOTIDE SEQUENCE [LARGE SCALE GENOMIC DNA]</scope>
    <source>
        <strain evidence="13 14">MB</strain>
    </source>
</reference>
<dbReference type="OrthoDB" id="9774907at2"/>
<dbReference type="InterPro" id="IPR018094">
    <property type="entry name" value="Thymidylate_kinase"/>
</dbReference>
<dbReference type="CDD" id="cd01672">
    <property type="entry name" value="TMPK"/>
    <property type="match status" value="1"/>
</dbReference>
<dbReference type="AlphaFoldDB" id="A0A0V8LY29"/>
<comment type="catalytic activity">
    <reaction evidence="9 11">
        <text>dTMP + ATP = dTDP + ADP</text>
        <dbReference type="Rhea" id="RHEA:13517"/>
        <dbReference type="ChEBI" id="CHEBI:30616"/>
        <dbReference type="ChEBI" id="CHEBI:58369"/>
        <dbReference type="ChEBI" id="CHEBI:63528"/>
        <dbReference type="ChEBI" id="CHEBI:456216"/>
        <dbReference type="EC" id="2.7.4.9"/>
    </reaction>
</comment>
<evidence type="ECO:0000256" key="7">
    <source>
        <dbReference type="ARBA" id="ARBA00022777"/>
    </source>
</evidence>
<dbReference type="GO" id="GO:0006227">
    <property type="term" value="P:dUDP biosynthetic process"/>
    <property type="evidence" value="ECO:0007669"/>
    <property type="project" value="TreeGrafter"/>
</dbReference>
<dbReference type="GO" id="GO:0006233">
    <property type="term" value="P:dTDP biosynthetic process"/>
    <property type="evidence" value="ECO:0007669"/>
    <property type="project" value="InterPro"/>
</dbReference>
<evidence type="ECO:0000256" key="6">
    <source>
        <dbReference type="ARBA" id="ARBA00022741"/>
    </source>
</evidence>
<keyword evidence="5 11" id="KW-0545">Nucleotide biosynthesis</keyword>
<evidence type="ECO:0000256" key="5">
    <source>
        <dbReference type="ARBA" id="ARBA00022727"/>
    </source>
</evidence>
<accession>A0A0V8LY29</accession>
<evidence type="ECO:0000256" key="9">
    <source>
        <dbReference type="ARBA" id="ARBA00048743"/>
    </source>
</evidence>
<comment type="function">
    <text evidence="10 11">Phosphorylation of dTMP to form dTDP in both de novo and salvage pathways of dTTP synthesis.</text>
</comment>
<keyword evidence="6 11" id="KW-0547">Nucleotide-binding</keyword>
<evidence type="ECO:0000256" key="10">
    <source>
        <dbReference type="ARBA" id="ARBA00057735"/>
    </source>
</evidence>
<comment type="caution">
    <text evidence="13">The sequence shown here is derived from an EMBL/GenBank/DDBJ whole genome shotgun (WGS) entry which is preliminary data.</text>
</comment>
<evidence type="ECO:0000256" key="3">
    <source>
        <dbReference type="ARBA" id="ARBA00017144"/>
    </source>
</evidence>
<dbReference type="GO" id="GO:0004798">
    <property type="term" value="F:dTMP kinase activity"/>
    <property type="evidence" value="ECO:0007669"/>
    <property type="project" value="UniProtKB-UniRule"/>
</dbReference>
<evidence type="ECO:0000256" key="1">
    <source>
        <dbReference type="ARBA" id="ARBA00009776"/>
    </source>
</evidence>
<keyword evidence="8 11" id="KW-0067">ATP-binding</keyword>
<evidence type="ECO:0000259" key="12">
    <source>
        <dbReference type="Pfam" id="PF02223"/>
    </source>
</evidence>
<dbReference type="PATRIC" id="fig|61435.5.peg.817"/>
<dbReference type="InterPro" id="IPR027417">
    <property type="entry name" value="P-loop_NTPase"/>
</dbReference>
<evidence type="ECO:0000256" key="8">
    <source>
        <dbReference type="ARBA" id="ARBA00022840"/>
    </source>
</evidence>
<dbReference type="SUPFAM" id="SSF52540">
    <property type="entry name" value="P-loop containing nucleoside triphosphate hydrolases"/>
    <property type="match status" value="1"/>
</dbReference>
<dbReference type="InterPro" id="IPR018095">
    <property type="entry name" value="Thymidylate_kin_CS"/>
</dbReference>
<gene>
    <name evidence="11" type="primary">tmk</name>
    <name evidence="13" type="ORF">DA01_04095</name>
</gene>
<dbReference type="EC" id="2.7.4.9" evidence="2 11"/>
<dbReference type="PANTHER" id="PTHR10344:SF4">
    <property type="entry name" value="UMP-CMP KINASE 2, MITOCHONDRIAL"/>
    <property type="match status" value="1"/>
</dbReference>
<evidence type="ECO:0000256" key="11">
    <source>
        <dbReference type="HAMAP-Rule" id="MF_00165"/>
    </source>
</evidence>
<organism evidence="13 14">
    <name type="scientific">Dehalococcoides mccartyi</name>
    <dbReference type="NCBI Taxonomy" id="61435"/>
    <lineage>
        <taxon>Bacteria</taxon>
        <taxon>Bacillati</taxon>
        <taxon>Chloroflexota</taxon>
        <taxon>Dehalococcoidia</taxon>
        <taxon>Dehalococcoidales</taxon>
        <taxon>Dehalococcoidaceae</taxon>
        <taxon>Dehalococcoides</taxon>
    </lineage>
</organism>
<feature type="binding site" evidence="11">
    <location>
        <begin position="9"/>
        <end position="16"/>
    </location>
    <ligand>
        <name>ATP</name>
        <dbReference type="ChEBI" id="CHEBI:30616"/>
    </ligand>
</feature>
<evidence type="ECO:0000313" key="14">
    <source>
        <dbReference type="Proteomes" id="UP000053577"/>
    </source>
</evidence>
<dbReference type="GO" id="GO:0005524">
    <property type="term" value="F:ATP binding"/>
    <property type="evidence" value="ECO:0007669"/>
    <property type="project" value="UniProtKB-UniRule"/>
</dbReference>
<dbReference type="InterPro" id="IPR039430">
    <property type="entry name" value="Thymidylate_kin-like_dom"/>
</dbReference>
<dbReference type="NCBIfam" id="TIGR00041">
    <property type="entry name" value="DTMP_kinase"/>
    <property type="match status" value="1"/>
</dbReference>
<dbReference type="PANTHER" id="PTHR10344">
    <property type="entry name" value="THYMIDYLATE KINASE"/>
    <property type="match status" value="1"/>
</dbReference>
<dbReference type="Gene3D" id="3.40.50.300">
    <property type="entry name" value="P-loop containing nucleotide triphosphate hydrolases"/>
    <property type="match status" value="1"/>
</dbReference>
<dbReference type="Pfam" id="PF02223">
    <property type="entry name" value="Thymidylate_kin"/>
    <property type="match status" value="1"/>
</dbReference>
<dbReference type="RefSeq" id="WP_058292819.1">
    <property type="nucleotide sequence ID" value="NZ_JGYD01000026.1"/>
</dbReference>
<keyword evidence="4 11" id="KW-0808">Transferase</keyword>